<dbReference type="EMBL" id="BSUN01000001">
    <property type="protein sequence ID" value="GMA36836.1"/>
    <property type="molecule type" value="Genomic_DNA"/>
</dbReference>
<protein>
    <recommendedName>
        <fullName evidence="4">Integrase</fullName>
    </recommendedName>
</protein>
<proteinExistence type="predicted"/>
<gene>
    <name evidence="2" type="ORF">GCM10025876_30400</name>
</gene>
<accession>A0ABQ6IGI6</accession>
<sequence>MTPWLTADDNFPRSLPAGLTPADIARIDAAVAAHHAPSTLETYASAWRGFETWCTARGFTALPAALEVICAYIT</sequence>
<dbReference type="RefSeq" id="WP_284328786.1">
    <property type="nucleotide sequence ID" value="NZ_BSUN01000001.1"/>
</dbReference>
<dbReference type="InterPro" id="IPR010998">
    <property type="entry name" value="Integrase_recombinase_N"/>
</dbReference>
<reference evidence="3" key="1">
    <citation type="journal article" date="2019" name="Int. J. Syst. Evol. Microbiol.">
        <title>The Global Catalogue of Microorganisms (GCM) 10K type strain sequencing project: providing services to taxonomists for standard genome sequencing and annotation.</title>
        <authorList>
            <consortium name="The Broad Institute Genomics Platform"/>
            <consortium name="The Broad Institute Genome Sequencing Center for Infectious Disease"/>
            <person name="Wu L."/>
            <person name="Ma J."/>
        </authorList>
    </citation>
    <scope>NUCLEOTIDE SEQUENCE [LARGE SCALE GENOMIC DNA]</scope>
    <source>
        <strain evidence="3">NBRC 112299</strain>
    </source>
</reference>
<organism evidence="2 3">
    <name type="scientific">Demequina litorisediminis</name>
    <dbReference type="NCBI Taxonomy" id="1849022"/>
    <lineage>
        <taxon>Bacteria</taxon>
        <taxon>Bacillati</taxon>
        <taxon>Actinomycetota</taxon>
        <taxon>Actinomycetes</taxon>
        <taxon>Micrococcales</taxon>
        <taxon>Demequinaceae</taxon>
        <taxon>Demequina</taxon>
    </lineage>
</organism>
<keyword evidence="3" id="KW-1185">Reference proteome</keyword>
<dbReference type="SUPFAM" id="SSF47823">
    <property type="entry name" value="lambda integrase-like, N-terminal domain"/>
    <property type="match status" value="1"/>
</dbReference>
<keyword evidence="1" id="KW-0238">DNA-binding</keyword>
<evidence type="ECO:0000313" key="2">
    <source>
        <dbReference type="EMBL" id="GMA36836.1"/>
    </source>
</evidence>
<dbReference type="Proteomes" id="UP001157125">
    <property type="component" value="Unassembled WGS sequence"/>
</dbReference>
<dbReference type="Gene3D" id="1.10.150.130">
    <property type="match status" value="1"/>
</dbReference>
<evidence type="ECO:0000313" key="3">
    <source>
        <dbReference type="Proteomes" id="UP001157125"/>
    </source>
</evidence>
<comment type="caution">
    <text evidence="2">The sequence shown here is derived from an EMBL/GenBank/DDBJ whole genome shotgun (WGS) entry which is preliminary data.</text>
</comment>
<evidence type="ECO:0008006" key="4">
    <source>
        <dbReference type="Google" id="ProtNLM"/>
    </source>
</evidence>
<evidence type="ECO:0000256" key="1">
    <source>
        <dbReference type="ARBA" id="ARBA00023125"/>
    </source>
</evidence>
<name>A0ABQ6IGI6_9MICO</name>